<reference evidence="3" key="2">
    <citation type="submission" date="2023-05" db="EMBL/GenBank/DDBJ databases">
        <authorList>
            <consortium name="Lawrence Berkeley National Laboratory"/>
            <person name="Steindorff A."/>
            <person name="Hensen N."/>
            <person name="Bonometti L."/>
            <person name="Westerberg I."/>
            <person name="Brannstrom I.O."/>
            <person name="Guillou S."/>
            <person name="Cros-Aarteil S."/>
            <person name="Calhoun S."/>
            <person name="Haridas S."/>
            <person name="Kuo A."/>
            <person name="Mondo S."/>
            <person name="Pangilinan J."/>
            <person name="Riley R."/>
            <person name="Labutti K."/>
            <person name="Andreopoulos B."/>
            <person name="Lipzen A."/>
            <person name="Chen C."/>
            <person name="Yanf M."/>
            <person name="Daum C."/>
            <person name="Ng V."/>
            <person name="Clum A."/>
            <person name="Ohm R."/>
            <person name="Martin F."/>
            <person name="Silar P."/>
            <person name="Natvig D."/>
            <person name="Lalanne C."/>
            <person name="Gautier V."/>
            <person name="Ament-Velasquez S.L."/>
            <person name="Kruys A."/>
            <person name="Hutchinson M.I."/>
            <person name="Powell A.J."/>
            <person name="Barry K."/>
            <person name="Miller A.N."/>
            <person name="Grigoriev I.V."/>
            <person name="Debuchy R."/>
            <person name="Gladieux P."/>
            <person name="Thoren M.H."/>
            <person name="Johannesson H."/>
        </authorList>
    </citation>
    <scope>NUCLEOTIDE SEQUENCE</scope>
    <source>
        <strain evidence="3">CBS 731.68</strain>
    </source>
</reference>
<feature type="coiled-coil region" evidence="1">
    <location>
        <begin position="584"/>
        <end position="694"/>
    </location>
</feature>
<feature type="coiled-coil region" evidence="1">
    <location>
        <begin position="430"/>
        <end position="460"/>
    </location>
</feature>
<dbReference type="GeneID" id="87833325"/>
<gene>
    <name evidence="3" type="ORF">N657DRAFT_683285</name>
</gene>
<accession>A0AAN6TUA0</accession>
<feature type="region of interest" description="Disordered" evidence="2">
    <location>
        <begin position="328"/>
        <end position="367"/>
    </location>
</feature>
<dbReference type="EMBL" id="MU853236">
    <property type="protein sequence ID" value="KAK4120798.1"/>
    <property type="molecule type" value="Genomic_DNA"/>
</dbReference>
<protein>
    <submittedName>
        <fullName evidence="3">Uncharacterized protein</fullName>
    </submittedName>
</protein>
<comment type="caution">
    <text evidence="3">The sequence shown here is derived from an EMBL/GenBank/DDBJ whole genome shotgun (WGS) entry which is preliminary data.</text>
</comment>
<feature type="compositionally biased region" description="Basic and acidic residues" evidence="2">
    <location>
        <begin position="328"/>
        <end position="347"/>
    </location>
</feature>
<reference evidence="3" key="1">
    <citation type="journal article" date="2023" name="Mol. Phylogenet. Evol.">
        <title>Genome-scale phylogeny and comparative genomics of the fungal order Sordariales.</title>
        <authorList>
            <person name="Hensen N."/>
            <person name="Bonometti L."/>
            <person name="Westerberg I."/>
            <person name="Brannstrom I.O."/>
            <person name="Guillou S."/>
            <person name="Cros-Aarteil S."/>
            <person name="Calhoun S."/>
            <person name="Haridas S."/>
            <person name="Kuo A."/>
            <person name="Mondo S."/>
            <person name="Pangilinan J."/>
            <person name="Riley R."/>
            <person name="LaButti K."/>
            <person name="Andreopoulos B."/>
            <person name="Lipzen A."/>
            <person name="Chen C."/>
            <person name="Yan M."/>
            <person name="Daum C."/>
            <person name="Ng V."/>
            <person name="Clum A."/>
            <person name="Steindorff A."/>
            <person name="Ohm R.A."/>
            <person name="Martin F."/>
            <person name="Silar P."/>
            <person name="Natvig D.O."/>
            <person name="Lalanne C."/>
            <person name="Gautier V."/>
            <person name="Ament-Velasquez S.L."/>
            <person name="Kruys A."/>
            <person name="Hutchinson M.I."/>
            <person name="Powell A.J."/>
            <person name="Barry K."/>
            <person name="Miller A.N."/>
            <person name="Grigoriev I.V."/>
            <person name="Debuchy R."/>
            <person name="Gladieux P."/>
            <person name="Hiltunen Thoren M."/>
            <person name="Johannesson H."/>
        </authorList>
    </citation>
    <scope>NUCLEOTIDE SEQUENCE</scope>
    <source>
        <strain evidence="3">CBS 731.68</strain>
    </source>
</reference>
<name>A0AAN6TUA0_9PEZI</name>
<organism evidence="3 4">
    <name type="scientific">Parathielavia appendiculata</name>
    <dbReference type="NCBI Taxonomy" id="2587402"/>
    <lineage>
        <taxon>Eukaryota</taxon>
        <taxon>Fungi</taxon>
        <taxon>Dikarya</taxon>
        <taxon>Ascomycota</taxon>
        <taxon>Pezizomycotina</taxon>
        <taxon>Sordariomycetes</taxon>
        <taxon>Sordariomycetidae</taxon>
        <taxon>Sordariales</taxon>
        <taxon>Chaetomiaceae</taxon>
        <taxon>Parathielavia</taxon>
    </lineage>
</organism>
<feature type="coiled-coil region" evidence="1">
    <location>
        <begin position="228"/>
        <end position="315"/>
    </location>
</feature>
<dbReference type="Proteomes" id="UP001302602">
    <property type="component" value="Unassembled WGS sequence"/>
</dbReference>
<feature type="region of interest" description="Disordered" evidence="2">
    <location>
        <begin position="712"/>
        <end position="740"/>
    </location>
</feature>
<keyword evidence="4" id="KW-1185">Reference proteome</keyword>
<evidence type="ECO:0000313" key="4">
    <source>
        <dbReference type="Proteomes" id="UP001302602"/>
    </source>
</evidence>
<dbReference type="RefSeq" id="XP_062644569.1">
    <property type="nucleotide sequence ID" value="XM_062796557.1"/>
</dbReference>
<feature type="region of interest" description="Disordered" evidence="2">
    <location>
        <begin position="541"/>
        <end position="564"/>
    </location>
</feature>
<evidence type="ECO:0000256" key="2">
    <source>
        <dbReference type="SAM" id="MobiDB-lite"/>
    </source>
</evidence>
<feature type="compositionally biased region" description="Low complexity" evidence="2">
    <location>
        <begin position="89"/>
        <end position="101"/>
    </location>
</feature>
<evidence type="ECO:0000313" key="3">
    <source>
        <dbReference type="EMBL" id="KAK4120798.1"/>
    </source>
</evidence>
<feature type="compositionally biased region" description="Basic and acidic residues" evidence="2">
    <location>
        <begin position="725"/>
        <end position="740"/>
    </location>
</feature>
<evidence type="ECO:0000256" key="1">
    <source>
        <dbReference type="SAM" id="Coils"/>
    </source>
</evidence>
<keyword evidence="1" id="KW-0175">Coiled coil</keyword>
<feature type="compositionally biased region" description="Basic and acidic residues" evidence="2">
    <location>
        <begin position="10"/>
        <end position="64"/>
    </location>
</feature>
<sequence>MSHKSASDAYSRRPTEDDRRGPDGRESQRDSFPRRGSDPYKDERHRRDTEPSARDRRNPTESSRDTSSFGKPSKIIPVAVSARSDPRSRTSSASRSPAESPGVEQNFAAERIQEWLQKYAAAAVTKATLMAEREPLAKAMMARQAEYDKSSTKHADFPSVPEVQSMHRLKYAENVRLLDARIEKAQRELDSVAEFLAQAFLQQLSAQNIEPANTAAVSAMFAPYQETINKLQTKLSEQETRLRNIEAEHSRELSELRTEFAQKIAEMQEWTNEQIKEQVEEQVEGFKAKNDIKQIKAVKGMKEEMRKEMKEEMRKEIKGEMWRAMKEEMRSEMKDHLVKESEKRQTEQGRSQPNDLRSQLSKHEEDVTKAVEQQLLAHRNSSEAALRKEISTLVQKESSALRSDVSGLLCRVDALAGELAQKAQEMAGLRNGLTTSAQRVEEEARKVEEHESKLSSLDIDALGEAAETISVGFPALQTKMTAIQAKVNGISKELDAKLEIGHQQIFSRVETYVGGVGNVLGQMVDGLQDTVTGHGTRIANLEESLPGGAGPTTGRSGTLTDEVPSANPDLALLKSECYSAKAAAEQLTRQYTELSSKVDEAIKDISTSKEDLNRQLDAERLALMVLNEQYKNLTTNDLARVIIGVLEGLYPNARQLTDNVEALKKQIDRFGSRLESLEGRVQDFRGKVDRLGEAKSDRAQVAKIQEYLLKDAEGSRQPSQKRKRWELENGAEHLETNGTD</sequence>
<feature type="compositionally biased region" description="Polar residues" evidence="2">
    <location>
        <begin position="348"/>
        <end position="359"/>
    </location>
</feature>
<dbReference type="AlphaFoldDB" id="A0AAN6TUA0"/>
<feature type="region of interest" description="Disordered" evidence="2">
    <location>
        <begin position="1"/>
        <end position="104"/>
    </location>
</feature>
<proteinExistence type="predicted"/>